<reference evidence="1" key="1">
    <citation type="submission" date="2021-07" db="EMBL/GenBank/DDBJ databases">
        <title>Genome Resource of American Ginseng Black Spot Pathogen Alternaria panax.</title>
        <authorList>
            <person name="Qiu C."/>
            <person name="Wang W."/>
            <person name="Liu Z."/>
        </authorList>
    </citation>
    <scope>NUCLEOTIDE SEQUENCE</scope>
    <source>
        <strain evidence="1">BNCC115425</strain>
    </source>
</reference>
<comment type="caution">
    <text evidence="1">The sequence shown here is derived from an EMBL/GenBank/DDBJ whole genome shotgun (WGS) entry which is preliminary data.</text>
</comment>
<organism evidence="1 2">
    <name type="scientific">Alternaria panax</name>
    <dbReference type="NCBI Taxonomy" id="48097"/>
    <lineage>
        <taxon>Eukaryota</taxon>
        <taxon>Fungi</taxon>
        <taxon>Dikarya</taxon>
        <taxon>Ascomycota</taxon>
        <taxon>Pezizomycotina</taxon>
        <taxon>Dothideomycetes</taxon>
        <taxon>Pleosporomycetidae</taxon>
        <taxon>Pleosporales</taxon>
        <taxon>Pleosporineae</taxon>
        <taxon>Pleosporaceae</taxon>
        <taxon>Alternaria</taxon>
        <taxon>Alternaria sect. Panax</taxon>
    </lineage>
</organism>
<evidence type="ECO:0000313" key="1">
    <source>
        <dbReference type="EMBL" id="KAG9189590.1"/>
    </source>
</evidence>
<name>A0AAD4FHQ6_9PLEO</name>
<sequence length="499" mass="58035">MSRRSRLNKPPPVPQYIPQLGIEMNVSLSFSHSEWQAPLSAHHPFVNQIREAVSKYRLESAAHFSTSIEVCQAIHSDNPDRFVEVSPNFVICVGFYNFGVSPVITACRPKIHKRERKMAKVHGEEVEVYIRDRFVSLRRFLSIEFPTWEVTVGDEVMFRWWSANGQTFNWKGLPTELKERIVQFCIHRSPPPIFLNKRKSTERRKVADAPEVTDQFGKWISLLSVSHQVRAVSLRLCFAGSSDSKFNNGLCIVAKDFHNFDSCIRRLGRHRQMSEPNGVPTDDTTRKLAKTYKSFPKIYPRLDQYATFRHGIRKVHVQFAFMDSLHFFKVTTGSFSQHWKSYHLDYEVFERLPYLNELIIKLPDAKGSLEDSSEQPVRLFYGEPYSCPRILHRIIYERAAELLAHYKSVSMYGFIDEQEEFRFLGLREDAIKGLKMTTEELGELYMEDAGGVELEKSVDPLVEKEDMGIEEREIVIDDFWPPKCRCEVLCRRTVHPDSI</sequence>
<dbReference type="Proteomes" id="UP001199106">
    <property type="component" value="Unassembled WGS sequence"/>
</dbReference>
<proteinExistence type="predicted"/>
<protein>
    <submittedName>
        <fullName evidence="1">Uncharacterized protein</fullName>
    </submittedName>
</protein>
<dbReference type="EMBL" id="JAANER010000005">
    <property type="protein sequence ID" value="KAG9189590.1"/>
    <property type="molecule type" value="Genomic_DNA"/>
</dbReference>
<dbReference type="AlphaFoldDB" id="A0AAD4FHQ6"/>
<gene>
    <name evidence="1" type="ORF">G6011_06458</name>
</gene>
<evidence type="ECO:0000313" key="2">
    <source>
        <dbReference type="Proteomes" id="UP001199106"/>
    </source>
</evidence>
<keyword evidence="2" id="KW-1185">Reference proteome</keyword>
<accession>A0AAD4FHQ6</accession>